<dbReference type="InterPro" id="IPR021988">
    <property type="entry name" value="BMT1"/>
</dbReference>
<comment type="subcellular location">
    <subcellularLocation>
        <location evidence="1">Membrane</location>
        <topology evidence="1">Single-pass type II membrane protein</topology>
    </subcellularLocation>
</comment>
<proteinExistence type="inferred from homology"/>
<accession>A0AA38XCZ1</accession>
<reference evidence="5" key="1">
    <citation type="submission" date="2022-10" db="EMBL/GenBank/DDBJ databases">
        <title>Culturing micro-colonial fungi from biological soil crusts in the Mojave desert and describing Neophaeococcomyces mojavensis, and introducing the new genera and species Taxawa tesnikishii.</title>
        <authorList>
            <person name="Kurbessoian T."/>
            <person name="Stajich J.E."/>
        </authorList>
    </citation>
    <scope>NUCLEOTIDE SEQUENCE</scope>
    <source>
        <strain evidence="5">TK_41</strain>
    </source>
</reference>
<feature type="compositionally biased region" description="Basic and acidic residues" evidence="4">
    <location>
        <begin position="561"/>
        <end position="581"/>
    </location>
</feature>
<evidence type="ECO:0000256" key="2">
    <source>
        <dbReference type="ARBA" id="ARBA00009486"/>
    </source>
</evidence>
<evidence type="ECO:0000256" key="3">
    <source>
        <dbReference type="ARBA" id="ARBA00022968"/>
    </source>
</evidence>
<dbReference type="Pfam" id="PF12141">
    <property type="entry name" value="BMT"/>
    <property type="match status" value="2"/>
</dbReference>
<feature type="compositionally biased region" description="Acidic residues" evidence="4">
    <location>
        <begin position="665"/>
        <end position="675"/>
    </location>
</feature>
<evidence type="ECO:0000313" key="5">
    <source>
        <dbReference type="EMBL" id="KAJ9610871.1"/>
    </source>
</evidence>
<feature type="region of interest" description="Disordered" evidence="4">
    <location>
        <begin position="560"/>
        <end position="597"/>
    </location>
</feature>
<feature type="compositionally biased region" description="Basic and acidic residues" evidence="4">
    <location>
        <begin position="646"/>
        <end position="664"/>
    </location>
</feature>
<feature type="compositionally biased region" description="Basic and acidic residues" evidence="4">
    <location>
        <begin position="720"/>
        <end position="736"/>
    </location>
</feature>
<comment type="similarity">
    <text evidence="2">Belongs to the BMT family.</text>
</comment>
<dbReference type="GO" id="GO:0016020">
    <property type="term" value="C:membrane"/>
    <property type="evidence" value="ECO:0007669"/>
    <property type="project" value="UniProtKB-SubCell"/>
</dbReference>
<feature type="compositionally biased region" description="Basic and acidic residues" evidence="4">
    <location>
        <begin position="676"/>
        <end position="703"/>
    </location>
</feature>
<feature type="region of interest" description="Disordered" evidence="4">
    <location>
        <begin position="646"/>
        <end position="761"/>
    </location>
</feature>
<evidence type="ECO:0000313" key="6">
    <source>
        <dbReference type="Proteomes" id="UP001172673"/>
    </source>
</evidence>
<name>A0AA38XCZ1_9EURO</name>
<keyword evidence="6" id="KW-1185">Reference proteome</keyword>
<protein>
    <submittedName>
        <fullName evidence="5">Beta-mannosyltransferase 1</fullName>
    </submittedName>
</protein>
<organism evidence="5 6">
    <name type="scientific">Cladophialophora chaetospira</name>
    <dbReference type="NCBI Taxonomy" id="386627"/>
    <lineage>
        <taxon>Eukaryota</taxon>
        <taxon>Fungi</taxon>
        <taxon>Dikarya</taxon>
        <taxon>Ascomycota</taxon>
        <taxon>Pezizomycotina</taxon>
        <taxon>Eurotiomycetes</taxon>
        <taxon>Chaetothyriomycetidae</taxon>
        <taxon>Chaetothyriales</taxon>
        <taxon>Herpotrichiellaceae</taxon>
        <taxon>Cladophialophora</taxon>
    </lineage>
</organism>
<comment type="caution">
    <text evidence="5">The sequence shown here is derived from an EMBL/GenBank/DDBJ whole genome shotgun (WGS) entry which is preliminary data.</text>
</comment>
<evidence type="ECO:0000256" key="4">
    <source>
        <dbReference type="SAM" id="MobiDB-lite"/>
    </source>
</evidence>
<dbReference type="Proteomes" id="UP001172673">
    <property type="component" value="Unassembled WGS sequence"/>
</dbReference>
<gene>
    <name evidence="5" type="primary">BMT1_1</name>
    <name evidence="5" type="ORF">H2200_005648</name>
</gene>
<dbReference type="EMBL" id="JAPDRK010000007">
    <property type="protein sequence ID" value="KAJ9610871.1"/>
    <property type="molecule type" value="Genomic_DNA"/>
</dbReference>
<keyword evidence="3" id="KW-0735">Signal-anchor</keyword>
<sequence length="761" mass="85894">MGVLPILDRFSAPARIQRLSVFALTTVLAVLFLENTFFPGSPVTNLHRRGDRSRSEHYQQWGAFEPMQIPGFVNTGLPGKRTCDSLKYNSTVGMQQSFHLTDDIHQIALALDHHPIVDYPDEMMNDPEMNTRDIVEKTWLRLAGSSVWLPQQKVYLSVTRVVFSPSRTRTMPKMSFLRGQLFSEEWEHLDNHTITWSGKRLTFPTVFDVPAQWDDDGGMFGPEDPRIILEQGVEDAEPLIIFNMVARKSGWKRAMYLYRPFSRASTILTIKDTERAYDEKDWAPFFIPEEEQQGLLGKIPLPVPGVVRKPSEYIHFVYSFGPLRVLKCHMRCGDCEFVYEQDVYTKVQGRHHDDVGTVRGGTNFVQVPIPSSMDINPRVRVYAAFPQTNIAKHCDGNSYRPEFAVMVNIGNQFQLAFASESLDFGNAILELGPDEDRCDKGRILIPNTVARWDTSGSQDVMTVTFSVNDETTQVARFQGLLALVRNLPQFKTLLKKDALFRGAEADLVSIMSSWVGDDVRGCLVESAANSTGTMLEDSDVIDEDQEMDLSAELMLKLKQQAKAEEERKKQKEKQKEAEAPKNKNPIGMMAEGDHPPADPGFMAHPIDTDLKAHPMDADIDAHPADPDIKGVPVDKDIKRIPQWVNLKDHPPAIEDFPLRPKLDGEFEDAEGSEGEDGTHLKQDDHQKEELKKDDLAEDTRGPGKEAGGGMNRFDNNGIAKLDHPPEVFEEEKKPDNAPKAGNNHGGHHRYHKAHDRRRARP</sequence>
<keyword evidence="3" id="KW-0812">Transmembrane</keyword>
<dbReference type="AlphaFoldDB" id="A0AA38XCZ1"/>
<evidence type="ECO:0000256" key="1">
    <source>
        <dbReference type="ARBA" id="ARBA00004606"/>
    </source>
</evidence>
<feature type="compositionally biased region" description="Basic residues" evidence="4">
    <location>
        <begin position="745"/>
        <end position="761"/>
    </location>
</feature>
<dbReference type="GO" id="GO:0000030">
    <property type="term" value="F:mannosyltransferase activity"/>
    <property type="evidence" value="ECO:0007669"/>
    <property type="project" value="InterPro"/>
</dbReference>